<comment type="caution">
    <text evidence="2">The sequence shown here is derived from an EMBL/GenBank/DDBJ whole genome shotgun (WGS) entry which is preliminary data.</text>
</comment>
<feature type="region of interest" description="Disordered" evidence="1">
    <location>
        <begin position="1"/>
        <end position="21"/>
    </location>
</feature>
<dbReference type="EMBL" id="AVOT02006741">
    <property type="protein sequence ID" value="MBW0482338.1"/>
    <property type="molecule type" value="Genomic_DNA"/>
</dbReference>
<reference evidence="2" key="1">
    <citation type="submission" date="2021-03" db="EMBL/GenBank/DDBJ databases">
        <title>Draft genome sequence of rust myrtle Austropuccinia psidii MF-1, a brazilian biotype.</title>
        <authorList>
            <person name="Quecine M.C."/>
            <person name="Pachon D.M.R."/>
            <person name="Bonatelli M.L."/>
            <person name="Correr F.H."/>
            <person name="Franceschini L.M."/>
            <person name="Leite T.F."/>
            <person name="Margarido G.R.A."/>
            <person name="Almeida C.A."/>
            <person name="Ferrarezi J.A."/>
            <person name="Labate C.A."/>
        </authorList>
    </citation>
    <scope>NUCLEOTIDE SEQUENCE</scope>
    <source>
        <strain evidence="2">MF-1</strain>
    </source>
</reference>
<protein>
    <submittedName>
        <fullName evidence="2">Uncharacterized protein</fullName>
    </submittedName>
</protein>
<sequence length="164" mass="17918">MGTHLTPVVRPEPFPTGNNRNISVSLQELFYGIKAEGVETSAKSFDRHNELISSSEEVHVPRKNRGSSEGLDTHVLQRASPKDKSLVKKPKHFVRGPEEQVGPRKGQQPSGSSPSLHKQKCASTSAKQVKASPKEQSEGKGKAQVEQALPTELQNPPEREDSHG</sequence>
<keyword evidence="3" id="KW-1185">Reference proteome</keyword>
<accession>A0A9Q3CG29</accession>
<name>A0A9Q3CG29_9BASI</name>
<evidence type="ECO:0000256" key="1">
    <source>
        <dbReference type="SAM" id="MobiDB-lite"/>
    </source>
</evidence>
<feature type="compositionally biased region" description="Basic and acidic residues" evidence="1">
    <location>
        <begin position="50"/>
        <end position="60"/>
    </location>
</feature>
<feature type="region of interest" description="Disordered" evidence="1">
    <location>
        <begin position="50"/>
        <end position="164"/>
    </location>
</feature>
<dbReference type="AlphaFoldDB" id="A0A9Q3CG29"/>
<feature type="compositionally biased region" description="Basic and acidic residues" evidence="1">
    <location>
        <begin position="132"/>
        <end position="143"/>
    </location>
</feature>
<feature type="compositionally biased region" description="Polar residues" evidence="1">
    <location>
        <begin position="107"/>
        <end position="127"/>
    </location>
</feature>
<proteinExistence type="predicted"/>
<evidence type="ECO:0000313" key="2">
    <source>
        <dbReference type="EMBL" id="MBW0482338.1"/>
    </source>
</evidence>
<organism evidence="2 3">
    <name type="scientific">Austropuccinia psidii MF-1</name>
    <dbReference type="NCBI Taxonomy" id="1389203"/>
    <lineage>
        <taxon>Eukaryota</taxon>
        <taxon>Fungi</taxon>
        <taxon>Dikarya</taxon>
        <taxon>Basidiomycota</taxon>
        <taxon>Pucciniomycotina</taxon>
        <taxon>Pucciniomycetes</taxon>
        <taxon>Pucciniales</taxon>
        <taxon>Sphaerophragmiaceae</taxon>
        <taxon>Austropuccinia</taxon>
    </lineage>
</organism>
<dbReference type="Proteomes" id="UP000765509">
    <property type="component" value="Unassembled WGS sequence"/>
</dbReference>
<evidence type="ECO:0000313" key="3">
    <source>
        <dbReference type="Proteomes" id="UP000765509"/>
    </source>
</evidence>
<gene>
    <name evidence="2" type="ORF">O181_022053</name>
</gene>